<dbReference type="Proteomes" id="UP000299102">
    <property type="component" value="Unassembled WGS sequence"/>
</dbReference>
<comment type="caution">
    <text evidence="2">The sequence shown here is derived from an EMBL/GenBank/DDBJ whole genome shotgun (WGS) entry which is preliminary data.</text>
</comment>
<protein>
    <submittedName>
        <fullName evidence="2">Retinoid-inducible serine carboxypeptidase</fullName>
    </submittedName>
</protein>
<evidence type="ECO:0000313" key="3">
    <source>
        <dbReference type="Proteomes" id="UP000299102"/>
    </source>
</evidence>
<dbReference type="InterPro" id="IPR001563">
    <property type="entry name" value="Peptidase_S10"/>
</dbReference>
<evidence type="ECO:0000256" key="1">
    <source>
        <dbReference type="ARBA" id="ARBA00009431"/>
    </source>
</evidence>
<evidence type="ECO:0000313" key="2">
    <source>
        <dbReference type="EMBL" id="GBP39204.1"/>
    </source>
</evidence>
<sequence length="146" mass="16852">MTGTEIENGTGVKIEYQIETRIKDMAAINMKISIETRMKARTRLKLTEGLSIQNIKKHIQHRWEDFLNLMRGFYAAHPEFEGIPLYIYGQSYGGKMAIDMGIKIHEKCDEFYTLIVARPICLAARTRIKQWQNIMKTCPTHSVGDT</sequence>
<keyword evidence="2" id="KW-0378">Hydrolase</keyword>
<gene>
    <name evidence="2" type="primary">SCPEP1</name>
    <name evidence="2" type="ORF">EVAR_26990_1</name>
</gene>
<dbReference type="AlphaFoldDB" id="A0A4C1VMT1"/>
<reference evidence="2 3" key="1">
    <citation type="journal article" date="2019" name="Commun. Biol.">
        <title>The bagworm genome reveals a unique fibroin gene that provides high tensile strength.</title>
        <authorList>
            <person name="Kono N."/>
            <person name="Nakamura H."/>
            <person name="Ohtoshi R."/>
            <person name="Tomita M."/>
            <person name="Numata K."/>
            <person name="Arakawa K."/>
        </authorList>
    </citation>
    <scope>NUCLEOTIDE SEQUENCE [LARGE SCALE GENOMIC DNA]</scope>
</reference>
<dbReference type="Gene3D" id="3.40.50.1820">
    <property type="entry name" value="alpha/beta hydrolase"/>
    <property type="match status" value="1"/>
</dbReference>
<name>A0A4C1VMT1_EUMVA</name>
<keyword evidence="3" id="KW-1185">Reference proteome</keyword>
<accession>A0A4C1VMT1</accession>
<dbReference type="Pfam" id="PF00450">
    <property type="entry name" value="Peptidase_S10"/>
    <property type="match status" value="1"/>
</dbReference>
<dbReference type="SUPFAM" id="SSF53474">
    <property type="entry name" value="alpha/beta-Hydrolases"/>
    <property type="match status" value="1"/>
</dbReference>
<keyword evidence="2" id="KW-0645">Protease</keyword>
<dbReference type="InterPro" id="IPR029058">
    <property type="entry name" value="AB_hydrolase_fold"/>
</dbReference>
<organism evidence="2 3">
    <name type="scientific">Eumeta variegata</name>
    <name type="common">Bagworm moth</name>
    <name type="synonym">Eumeta japonica</name>
    <dbReference type="NCBI Taxonomy" id="151549"/>
    <lineage>
        <taxon>Eukaryota</taxon>
        <taxon>Metazoa</taxon>
        <taxon>Ecdysozoa</taxon>
        <taxon>Arthropoda</taxon>
        <taxon>Hexapoda</taxon>
        <taxon>Insecta</taxon>
        <taxon>Pterygota</taxon>
        <taxon>Neoptera</taxon>
        <taxon>Endopterygota</taxon>
        <taxon>Lepidoptera</taxon>
        <taxon>Glossata</taxon>
        <taxon>Ditrysia</taxon>
        <taxon>Tineoidea</taxon>
        <taxon>Psychidae</taxon>
        <taxon>Oiketicinae</taxon>
        <taxon>Eumeta</taxon>
    </lineage>
</organism>
<proteinExistence type="inferred from homology"/>
<dbReference type="GO" id="GO:0006508">
    <property type="term" value="P:proteolysis"/>
    <property type="evidence" value="ECO:0007669"/>
    <property type="project" value="InterPro"/>
</dbReference>
<comment type="similarity">
    <text evidence="1">Belongs to the peptidase S10 family.</text>
</comment>
<dbReference type="EMBL" id="BGZK01000361">
    <property type="protein sequence ID" value="GBP39204.1"/>
    <property type="molecule type" value="Genomic_DNA"/>
</dbReference>
<keyword evidence="2" id="KW-0121">Carboxypeptidase</keyword>
<dbReference type="GO" id="GO:0004185">
    <property type="term" value="F:serine-type carboxypeptidase activity"/>
    <property type="evidence" value="ECO:0007669"/>
    <property type="project" value="InterPro"/>
</dbReference>